<evidence type="ECO:0000313" key="2">
    <source>
        <dbReference type="Proteomes" id="UP001356095"/>
    </source>
</evidence>
<comment type="caution">
    <text evidence="1">The sequence shown here is derived from an EMBL/GenBank/DDBJ whole genome shotgun (WGS) entry which is preliminary data.</text>
</comment>
<sequence length="154" mass="17385">MRLRRGDRAVTVIEPRQVPAQYDFLGGSFRQMASALGQIAVEYDLSKRQCHLILMLAGKQERGGLIKMTQAEMAKEMRSKNQPEGWDRTDVSKMLTQLRKIGLIYAVPGKRGQYRFRPEVIFHGTSAEQQAAIAEMPESVPELRLSAQGRKAQP</sequence>
<organism evidence="1 2">
    <name type="scientific">Nocardiopsis codii</name>
    <dbReference type="NCBI Taxonomy" id="3065942"/>
    <lineage>
        <taxon>Bacteria</taxon>
        <taxon>Bacillati</taxon>
        <taxon>Actinomycetota</taxon>
        <taxon>Actinomycetes</taxon>
        <taxon>Streptosporangiales</taxon>
        <taxon>Nocardiopsidaceae</taxon>
        <taxon>Nocardiopsis</taxon>
    </lineage>
</organism>
<gene>
    <name evidence="1" type="ORF">Q8791_27255</name>
</gene>
<proteinExistence type="predicted"/>
<dbReference type="Gene3D" id="1.10.10.10">
    <property type="entry name" value="Winged helix-like DNA-binding domain superfamily/Winged helix DNA-binding domain"/>
    <property type="match status" value="1"/>
</dbReference>
<reference evidence="1 2" key="1">
    <citation type="submission" date="2023-08" db="EMBL/GenBank/DDBJ databases">
        <authorList>
            <person name="Girao M."/>
            <person name="Carvalho M.F."/>
        </authorList>
    </citation>
    <scope>NUCLEOTIDE SEQUENCE [LARGE SCALE GENOMIC DNA]</scope>
    <source>
        <strain evidence="1 2">CT-R113</strain>
    </source>
</reference>
<dbReference type="Proteomes" id="UP001356095">
    <property type="component" value="Unassembled WGS sequence"/>
</dbReference>
<evidence type="ECO:0000313" key="1">
    <source>
        <dbReference type="EMBL" id="MEE2040924.1"/>
    </source>
</evidence>
<dbReference type="InterPro" id="IPR036388">
    <property type="entry name" value="WH-like_DNA-bd_sf"/>
</dbReference>
<dbReference type="RefSeq" id="WP_330094688.1">
    <property type="nucleotide sequence ID" value="NZ_JAUZMY010000037.1"/>
</dbReference>
<protein>
    <submittedName>
        <fullName evidence="1">Uncharacterized protein</fullName>
    </submittedName>
</protein>
<accession>A0ABU7KF99</accession>
<dbReference type="EMBL" id="JAUZMY010000037">
    <property type="protein sequence ID" value="MEE2040924.1"/>
    <property type="molecule type" value="Genomic_DNA"/>
</dbReference>
<keyword evidence="2" id="KW-1185">Reference proteome</keyword>
<dbReference type="InterPro" id="IPR036390">
    <property type="entry name" value="WH_DNA-bd_sf"/>
</dbReference>
<name>A0ABU7KF99_9ACTN</name>
<dbReference type="SUPFAM" id="SSF46785">
    <property type="entry name" value="Winged helix' DNA-binding domain"/>
    <property type="match status" value="1"/>
</dbReference>